<dbReference type="EMBL" id="JAUUTY010000002">
    <property type="protein sequence ID" value="KAK1685836.1"/>
    <property type="molecule type" value="Genomic_DNA"/>
</dbReference>
<dbReference type="InterPro" id="IPR011009">
    <property type="entry name" value="Kinase-like_dom_sf"/>
</dbReference>
<feature type="binding site" evidence="7">
    <location>
        <position position="66"/>
    </location>
    <ligand>
        <name>ATP</name>
        <dbReference type="ChEBI" id="CHEBI:30616"/>
    </ligand>
</feature>
<keyword evidence="12" id="KW-1185">Reference proteome</keyword>
<keyword evidence="5 7" id="KW-0067">ATP-binding</keyword>
<evidence type="ECO:0000256" key="5">
    <source>
        <dbReference type="ARBA" id="ARBA00022840"/>
    </source>
</evidence>
<dbReference type="GO" id="GO:0005524">
    <property type="term" value="F:ATP binding"/>
    <property type="evidence" value="ECO:0007669"/>
    <property type="project" value="UniProtKB-KW"/>
</dbReference>
<dbReference type="InterPro" id="IPR000719">
    <property type="entry name" value="Prot_kinase_dom"/>
</dbReference>
<name>A0AAD8TNS9_LOLMU</name>
<dbReference type="InterPro" id="IPR008271">
    <property type="entry name" value="Ser/Thr_kinase_AS"/>
</dbReference>
<protein>
    <recommendedName>
        <fullName evidence="10">Protein kinase domain-containing protein</fullName>
    </recommendedName>
</protein>
<dbReference type="InterPro" id="IPR030616">
    <property type="entry name" value="Aur-like"/>
</dbReference>
<feature type="cross-link" description="Glycyl lysine isopeptide (Lys-Gly) (interchain with G-Cter in SUMO2)" evidence="8">
    <location>
        <position position="49"/>
    </location>
</feature>
<feature type="region of interest" description="Disordered" evidence="9">
    <location>
        <begin position="12"/>
        <end position="31"/>
    </location>
</feature>
<dbReference type="PANTHER" id="PTHR24350">
    <property type="entry name" value="SERINE/THREONINE-PROTEIN KINASE IAL-RELATED"/>
    <property type="match status" value="1"/>
</dbReference>
<evidence type="ECO:0000256" key="1">
    <source>
        <dbReference type="ARBA" id="ARBA00022527"/>
    </source>
</evidence>
<evidence type="ECO:0000256" key="9">
    <source>
        <dbReference type="SAM" id="MobiDB-lite"/>
    </source>
</evidence>
<evidence type="ECO:0000313" key="11">
    <source>
        <dbReference type="EMBL" id="KAK1685836.1"/>
    </source>
</evidence>
<dbReference type="SUPFAM" id="SSF56112">
    <property type="entry name" value="Protein kinase-like (PK-like)"/>
    <property type="match status" value="1"/>
</dbReference>
<dbReference type="Gene3D" id="1.10.510.10">
    <property type="entry name" value="Transferase(Phosphotransferase) domain 1"/>
    <property type="match status" value="1"/>
</dbReference>
<comment type="caution">
    <text evidence="11">The sequence shown here is derived from an EMBL/GenBank/DDBJ whole genome shotgun (WGS) entry which is preliminary data.</text>
</comment>
<keyword evidence="4" id="KW-0418">Kinase</keyword>
<keyword evidence="2" id="KW-0808">Transferase</keyword>
<evidence type="ECO:0000256" key="4">
    <source>
        <dbReference type="ARBA" id="ARBA00022777"/>
    </source>
</evidence>
<dbReference type="Pfam" id="PF00069">
    <property type="entry name" value="Pkinase"/>
    <property type="match status" value="1"/>
</dbReference>
<proteinExistence type="predicted"/>
<sequence>MRCAGRLGRQFRRSEAGGTTRAQEGRSRTTSGKACTPCYRCGVAHRDVKPDNLLFDAAMGALKLGDFGSAEWFGDVAPEVVAGREYGEKVDIWSALHDALRDRPLLWRHRPGDLRGRAPRLNMIDTPRHALPPTVDTP</sequence>
<gene>
    <name evidence="11" type="ORF">QYE76_046684</name>
</gene>
<evidence type="ECO:0000259" key="10">
    <source>
        <dbReference type="PROSITE" id="PS50011"/>
    </source>
</evidence>
<dbReference type="Proteomes" id="UP001231189">
    <property type="component" value="Unassembled WGS sequence"/>
</dbReference>
<evidence type="ECO:0000256" key="8">
    <source>
        <dbReference type="PIRSR" id="PIRSR630616-3"/>
    </source>
</evidence>
<reference evidence="11" key="1">
    <citation type="submission" date="2023-07" db="EMBL/GenBank/DDBJ databases">
        <title>A chromosome-level genome assembly of Lolium multiflorum.</title>
        <authorList>
            <person name="Chen Y."/>
            <person name="Copetti D."/>
            <person name="Kolliker R."/>
            <person name="Studer B."/>
        </authorList>
    </citation>
    <scope>NUCLEOTIDE SEQUENCE</scope>
    <source>
        <strain evidence="11">02402/16</strain>
        <tissue evidence="11">Leaf</tissue>
    </source>
</reference>
<feature type="active site" description="Proton acceptor" evidence="6">
    <location>
        <position position="47"/>
    </location>
</feature>
<dbReference type="GO" id="GO:0004674">
    <property type="term" value="F:protein serine/threonine kinase activity"/>
    <property type="evidence" value="ECO:0007669"/>
    <property type="project" value="UniProtKB-KW"/>
</dbReference>
<feature type="domain" description="Protein kinase" evidence="10">
    <location>
        <begin position="1"/>
        <end position="138"/>
    </location>
</feature>
<evidence type="ECO:0000256" key="3">
    <source>
        <dbReference type="ARBA" id="ARBA00022741"/>
    </source>
</evidence>
<dbReference type="AlphaFoldDB" id="A0AAD8TNS9"/>
<organism evidence="11 12">
    <name type="scientific">Lolium multiflorum</name>
    <name type="common">Italian ryegrass</name>
    <name type="synonym">Lolium perenne subsp. multiflorum</name>
    <dbReference type="NCBI Taxonomy" id="4521"/>
    <lineage>
        <taxon>Eukaryota</taxon>
        <taxon>Viridiplantae</taxon>
        <taxon>Streptophyta</taxon>
        <taxon>Embryophyta</taxon>
        <taxon>Tracheophyta</taxon>
        <taxon>Spermatophyta</taxon>
        <taxon>Magnoliopsida</taxon>
        <taxon>Liliopsida</taxon>
        <taxon>Poales</taxon>
        <taxon>Poaceae</taxon>
        <taxon>BOP clade</taxon>
        <taxon>Pooideae</taxon>
        <taxon>Poodae</taxon>
        <taxon>Poeae</taxon>
        <taxon>Poeae Chloroplast Group 2 (Poeae type)</taxon>
        <taxon>Loliodinae</taxon>
        <taxon>Loliinae</taxon>
        <taxon>Lolium</taxon>
    </lineage>
</organism>
<keyword evidence="1" id="KW-0723">Serine/threonine-protein kinase</keyword>
<dbReference type="PROSITE" id="PS50011">
    <property type="entry name" value="PROTEIN_KINASE_DOM"/>
    <property type="match status" value="1"/>
</dbReference>
<evidence type="ECO:0000256" key="7">
    <source>
        <dbReference type="PIRSR" id="PIRSR630616-2"/>
    </source>
</evidence>
<dbReference type="PROSITE" id="PS00108">
    <property type="entry name" value="PROTEIN_KINASE_ST"/>
    <property type="match status" value="1"/>
</dbReference>
<evidence type="ECO:0000256" key="2">
    <source>
        <dbReference type="ARBA" id="ARBA00022679"/>
    </source>
</evidence>
<evidence type="ECO:0000256" key="6">
    <source>
        <dbReference type="PIRSR" id="PIRSR630616-1"/>
    </source>
</evidence>
<keyword evidence="3 7" id="KW-0547">Nucleotide-binding</keyword>
<evidence type="ECO:0000313" key="12">
    <source>
        <dbReference type="Proteomes" id="UP001231189"/>
    </source>
</evidence>
<accession>A0AAD8TNS9</accession>